<organism evidence="7 8">
    <name type="scientific">Petromyzon marinus</name>
    <name type="common">Sea lamprey</name>
    <dbReference type="NCBI Taxonomy" id="7757"/>
    <lineage>
        <taxon>Eukaryota</taxon>
        <taxon>Metazoa</taxon>
        <taxon>Chordata</taxon>
        <taxon>Craniata</taxon>
        <taxon>Vertebrata</taxon>
        <taxon>Cyclostomata</taxon>
        <taxon>Hyperoartia</taxon>
        <taxon>Petromyzontiformes</taxon>
        <taxon>Petromyzontidae</taxon>
        <taxon>Petromyzon</taxon>
    </lineage>
</organism>
<dbReference type="GO" id="GO:0016020">
    <property type="term" value="C:membrane"/>
    <property type="evidence" value="ECO:0007669"/>
    <property type="project" value="UniProtKB-SubCell"/>
</dbReference>
<dbReference type="KEGG" id="pmrn:116948270"/>
<dbReference type="GeneID" id="116948270"/>
<evidence type="ECO:0000256" key="2">
    <source>
        <dbReference type="ARBA" id="ARBA00010095"/>
    </source>
</evidence>
<name>A0AAJ7TML4_PETMA</name>
<evidence type="ECO:0000256" key="3">
    <source>
        <dbReference type="ARBA" id="ARBA00022692"/>
    </source>
</evidence>
<keyword evidence="3 6" id="KW-0812">Transmembrane</keyword>
<evidence type="ECO:0000256" key="5">
    <source>
        <dbReference type="ARBA" id="ARBA00023136"/>
    </source>
</evidence>
<evidence type="ECO:0000256" key="1">
    <source>
        <dbReference type="ARBA" id="ARBA00004141"/>
    </source>
</evidence>
<proteinExistence type="inferred from homology"/>
<comment type="similarity">
    <text evidence="2">Belongs to the cornichon family.</text>
</comment>
<evidence type="ECO:0000256" key="4">
    <source>
        <dbReference type="ARBA" id="ARBA00022989"/>
    </source>
</evidence>
<dbReference type="Pfam" id="PF03311">
    <property type="entry name" value="Cornichon"/>
    <property type="match status" value="1"/>
</dbReference>
<evidence type="ECO:0000256" key="6">
    <source>
        <dbReference type="SAM" id="Phobius"/>
    </source>
</evidence>
<protein>
    <submittedName>
        <fullName evidence="8">Protein cornichon homolog 1-like isoform X1</fullName>
    </submittedName>
</protein>
<keyword evidence="4 6" id="KW-1133">Transmembrane helix</keyword>
<keyword evidence="7" id="KW-1185">Reference proteome</keyword>
<feature type="transmembrane region" description="Helical" evidence="6">
    <location>
        <begin position="72"/>
        <end position="98"/>
    </location>
</feature>
<dbReference type="GO" id="GO:0016192">
    <property type="term" value="P:vesicle-mediated transport"/>
    <property type="evidence" value="ECO:0007669"/>
    <property type="project" value="InterPro"/>
</dbReference>
<dbReference type="Proteomes" id="UP001318040">
    <property type="component" value="Chromosome 33"/>
</dbReference>
<sequence>MVFSFVAFCYMLALVLCSALLFFAVWRIAAYDELWRESNAASDPTDCITKLERERKIEKLCRMLMKLALPEYFIHCLFCVMFLCALEWLALAVNLPLFCYHSWRFMQSPDKQSAADATHDPSTATQAEVLAYCRREGWCKLGFYLLSYFYYLYKCSGVLPRGLMLINGIGQNTTKHNQYSSTRRDQYHP</sequence>
<dbReference type="AlphaFoldDB" id="A0AAJ7TML4"/>
<gene>
    <name evidence="8" type="primary">LOC116948270</name>
</gene>
<evidence type="ECO:0000313" key="8">
    <source>
        <dbReference type="RefSeq" id="XP_032820662.1"/>
    </source>
</evidence>
<dbReference type="RefSeq" id="XP_032820662.1">
    <property type="nucleotide sequence ID" value="XM_032964771.1"/>
</dbReference>
<dbReference type="SMART" id="SM01398">
    <property type="entry name" value="Cornichon"/>
    <property type="match status" value="1"/>
</dbReference>
<reference evidence="8" key="1">
    <citation type="submission" date="2025-08" db="UniProtKB">
        <authorList>
            <consortium name="RefSeq"/>
        </authorList>
    </citation>
    <scope>IDENTIFICATION</scope>
    <source>
        <tissue evidence="8">Sperm</tissue>
    </source>
</reference>
<comment type="subcellular location">
    <subcellularLocation>
        <location evidence="1">Membrane</location>
        <topology evidence="1">Multi-pass membrane protein</topology>
    </subcellularLocation>
</comment>
<keyword evidence="5 6" id="KW-0472">Membrane</keyword>
<dbReference type="InterPro" id="IPR003377">
    <property type="entry name" value="Cornichon"/>
</dbReference>
<evidence type="ECO:0000313" key="7">
    <source>
        <dbReference type="Proteomes" id="UP001318040"/>
    </source>
</evidence>
<feature type="transmembrane region" description="Helical" evidence="6">
    <location>
        <begin position="7"/>
        <end position="29"/>
    </location>
</feature>
<accession>A0AAJ7TML4</accession>
<dbReference type="PANTHER" id="PTHR12290">
    <property type="entry name" value="CORNICHON-RELATED"/>
    <property type="match status" value="1"/>
</dbReference>